<evidence type="ECO:0000313" key="1">
    <source>
        <dbReference type="EMBL" id="SEN05630.1"/>
    </source>
</evidence>
<dbReference type="PROSITE" id="PS51257">
    <property type="entry name" value="PROKAR_LIPOPROTEIN"/>
    <property type="match status" value="1"/>
</dbReference>
<evidence type="ECO:0000313" key="2">
    <source>
        <dbReference type="Proteomes" id="UP000198942"/>
    </source>
</evidence>
<accession>A0A1H8DEB5</accession>
<reference evidence="2" key="1">
    <citation type="submission" date="2016-10" db="EMBL/GenBank/DDBJ databases">
        <authorList>
            <person name="Varghese N."/>
            <person name="Submissions S."/>
        </authorList>
    </citation>
    <scope>NUCLEOTIDE SEQUENCE [LARGE SCALE GENOMIC DNA]</scope>
    <source>
        <strain evidence="2">Gh-48</strain>
    </source>
</reference>
<dbReference type="Proteomes" id="UP000198942">
    <property type="component" value="Unassembled WGS sequence"/>
</dbReference>
<proteinExistence type="predicted"/>
<keyword evidence="2" id="KW-1185">Reference proteome</keyword>
<evidence type="ECO:0008006" key="3">
    <source>
        <dbReference type="Google" id="ProtNLM"/>
    </source>
</evidence>
<dbReference type="EMBL" id="FOCL01000002">
    <property type="protein sequence ID" value="SEN05630.1"/>
    <property type="molecule type" value="Genomic_DNA"/>
</dbReference>
<protein>
    <recommendedName>
        <fullName evidence="3">NlpE N-terminal domain-containing protein</fullName>
    </recommendedName>
</protein>
<dbReference type="AlphaFoldDB" id="A0A1H8DEB5"/>
<gene>
    <name evidence="1" type="ORF">SAMN05192574_102317</name>
</gene>
<organism evidence="1 2">
    <name type="scientific">Mucilaginibacter gossypiicola</name>
    <dbReference type="NCBI Taxonomy" id="551995"/>
    <lineage>
        <taxon>Bacteria</taxon>
        <taxon>Pseudomonadati</taxon>
        <taxon>Bacteroidota</taxon>
        <taxon>Sphingobacteriia</taxon>
        <taxon>Sphingobacteriales</taxon>
        <taxon>Sphingobacteriaceae</taxon>
        <taxon>Mucilaginibacter</taxon>
    </lineage>
</organism>
<sequence length="123" mass="13852">MKTRTIVAGLASILAACNPSSKTADFIPGTYVNHAESAYSVANDTLAISADRDNANVYHIVRRTGFRRKKERQVPQYQVKTFIGIWSEQQQILQISQNGVLILFHPDKNELSIENSTYLKLKK</sequence>
<name>A0A1H8DEB5_9SPHI</name>
<dbReference type="STRING" id="551995.SAMN05192574_102317"/>